<dbReference type="SMART" id="SM00457">
    <property type="entry name" value="MACPF"/>
    <property type="match status" value="1"/>
</dbReference>
<feature type="chain" id="PRO_5003904205" evidence="1">
    <location>
        <begin position="35"/>
        <end position="775"/>
    </location>
</feature>
<dbReference type="GO" id="GO:0071300">
    <property type="term" value="P:cellular response to retinoic acid"/>
    <property type="evidence" value="ECO:0007669"/>
    <property type="project" value="Ensembl"/>
</dbReference>
<dbReference type="EMBL" id="AGCU01203888">
    <property type="status" value="NOT_ANNOTATED_CDS"/>
    <property type="molecule type" value="Genomic_DNA"/>
</dbReference>
<dbReference type="Pfam" id="PF19052">
    <property type="entry name" value="BRINP_C"/>
    <property type="match status" value="1"/>
</dbReference>
<dbReference type="PANTHER" id="PTHR15564">
    <property type="entry name" value="MACPF DOMAIN-CONTAINING PROTEIN"/>
    <property type="match status" value="1"/>
</dbReference>
<dbReference type="InterPro" id="IPR057671">
    <property type="entry name" value="BRINP_C"/>
</dbReference>
<dbReference type="OMA" id="LSACCRW"/>
<dbReference type="GO" id="GO:0043025">
    <property type="term" value="C:neuronal cell body"/>
    <property type="evidence" value="ECO:0007669"/>
    <property type="project" value="TreeGrafter"/>
</dbReference>
<dbReference type="eggNOG" id="ENOG502QQZS">
    <property type="taxonomic scope" value="Eukaryota"/>
</dbReference>
<feature type="domain" description="MACPF" evidence="2">
    <location>
        <begin position="91"/>
        <end position="268"/>
    </location>
</feature>
<name>K7FHS9_PELSI</name>
<dbReference type="GO" id="GO:0030425">
    <property type="term" value="C:dendrite"/>
    <property type="evidence" value="ECO:0007669"/>
    <property type="project" value="TreeGrafter"/>
</dbReference>
<dbReference type="EMBL" id="AGCU01203890">
    <property type="status" value="NOT_ANNOTATED_CDS"/>
    <property type="molecule type" value="Genomic_DNA"/>
</dbReference>
<dbReference type="Proteomes" id="UP000007267">
    <property type="component" value="Unassembled WGS sequence"/>
</dbReference>
<accession>K7FHS9</accession>
<organism evidence="3 4">
    <name type="scientific">Pelodiscus sinensis</name>
    <name type="common">Chinese softshell turtle</name>
    <name type="synonym">Trionyx sinensis</name>
    <dbReference type="NCBI Taxonomy" id="13735"/>
    <lineage>
        <taxon>Eukaryota</taxon>
        <taxon>Metazoa</taxon>
        <taxon>Chordata</taxon>
        <taxon>Craniata</taxon>
        <taxon>Vertebrata</taxon>
        <taxon>Euteleostomi</taxon>
        <taxon>Archelosauria</taxon>
        <taxon>Testudinata</taxon>
        <taxon>Testudines</taxon>
        <taxon>Cryptodira</taxon>
        <taxon>Trionychia</taxon>
        <taxon>Trionychidae</taxon>
        <taxon>Pelodiscus</taxon>
    </lineage>
</organism>
<dbReference type="EMBL" id="AGCU01203891">
    <property type="status" value="NOT_ANNOTATED_CDS"/>
    <property type="molecule type" value="Genomic_DNA"/>
</dbReference>
<dbReference type="GO" id="GO:0021953">
    <property type="term" value="P:central nervous system neuron differentiation"/>
    <property type="evidence" value="ECO:0007669"/>
    <property type="project" value="Ensembl"/>
</dbReference>
<gene>
    <name evidence="3" type="primary">BRINP2</name>
</gene>
<evidence type="ECO:0000259" key="2">
    <source>
        <dbReference type="SMART" id="SM00457"/>
    </source>
</evidence>
<feature type="signal peptide" evidence="1">
    <location>
        <begin position="1"/>
        <end position="34"/>
    </location>
</feature>
<dbReference type="AlphaFoldDB" id="K7FHS9"/>
<dbReference type="GO" id="GO:0045930">
    <property type="term" value="P:negative regulation of mitotic cell cycle"/>
    <property type="evidence" value="ECO:0007669"/>
    <property type="project" value="Ensembl"/>
</dbReference>
<dbReference type="PANTHER" id="PTHR15564:SF8">
    <property type="entry name" value="BMP_RETINOIC ACID-INDUCIBLE NEURAL-SPECIFIC PROTEIN 2"/>
    <property type="match status" value="1"/>
</dbReference>
<sequence>MRRQRGAQCEGLRLTVPWAPALLVLSLCCRGAVAATAAGPVPEQHAASSSSPGQTPLDWLLTDRGPFHRAQDYTDFAERYRQGFTTRYRIYREFARWKVNNLALERKDFFSLPLPLAPEFIRNIRLLGRRPSLQQITENLIKKYGTHFLLSATLGGEESLTIFVDKRKLSRKADVGGNSSNVSLETLHQLAASYFIDRESTLRRLHHIQIATAAIKVTETRTGPLGCSNYDNLDSVSSVLVQSPENKVQLLVRLLFTPGYLKQRYFYASRFLGCCFHHGHLPHNALILWGCPVNPEGTAPDAEGCFLSSNPASVAQGKSCHPLPQFPQPPEELQALVRRLPEDRFVNVTTISQYWAMDLDVQHRYQQLGASLKLLLKKTRRIVQRLFNLCRHCHRQPRFRLPKERALPYWWSRIQSCLYCSESSPPGTFLEDSHSCTCPSEPASCQGPIPCALGEGPACAACAEENSTRCGACNPGYVLSQGLCRPEVADSLEHYLGLETDLQDLELKYLLQKRDSRLEVHSIFISNDMRLGGWFDPSWRKRMLLTLKSNKYKPGLVHVMLALSLQICLTKNSTLEPVMAVYVPSHSESWFMPVKEGGFPDWERTNVDASAQCQNWTLTLGNKWKTFFETVHVYLRSRIKSLEDSSNETVYYEPLEMADPSKNLGYMKINSLQVFGFSLPFDPDAIRDLILQLDYPYTQGSQDSALLQLLELRDRVNRLSPPGKTRLDLFSCLLRHRLKLANNEVGRIQSSMQAYSAKLPSPVALTQRERGTASA</sequence>
<dbReference type="GO" id="GO:0045666">
    <property type="term" value="P:positive regulation of neuron differentiation"/>
    <property type="evidence" value="ECO:0007669"/>
    <property type="project" value="InterPro"/>
</dbReference>
<protein>
    <submittedName>
        <fullName evidence="3">BMP/retinoic acid inducible neural specific 2</fullName>
    </submittedName>
</protein>
<dbReference type="InterPro" id="IPR009030">
    <property type="entry name" value="Growth_fac_rcpt_cys_sf"/>
</dbReference>
<proteinExistence type="predicted"/>
<dbReference type="STRING" id="13735.ENSPSIP00000007589"/>
<dbReference type="Ensembl" id="ENSPSIT00000007630.1">
    <property type="protein sequence ID" value="ENSPSIP00000007589.1"/>
    <property type="gene ID" value="ENSPSIG00000006877.1"/>
</dbReference>
<reference evidence="4" key="1">
    <citation type="submission" date="2011-10" db="EMBL/GenBank/DDBJ databases">
        <authorList>
            <consortium name="Soft-shell Turtle Genome Consortium"/>
        </authorList>
    </citation>
    <scope>NUCLEOTIDE SEQUENCE [LARGE SCALE GENOMIC DNA]</scope>
    <source>
        <strain evidence="4">Daiwa-1</strain>
    </source>
</reference>
<reference evidence="3" key="4">
    <citation type="submission" date="2025-09" db="UniProtKB">
        <authorList>
            <consortium name="Ensembl"/>
        </authorList>
    </citation>
    <scope>IDENTIFICATION</scope>
</reference>
<dbReference type="EMBL" id="AGCU01203893">
    <property type="status" value="NOT_ANNOTATED_CDS"/>
    <property type="molecule type" value="Genomic_DNA"/>
</dbReference>
<evidence type="ECO:0000313" key="3">
    <source>
        <dbReference type="Ensembl" id="ENSPSIP00000007589.1"/>
    </source>
</evidence>
<reference evidence="3" key="3">
    <citation type="submission" date="2025-08" db="UniProtKB">
        <authorList>
            <consortium name="Ensembl"/>
        </authorList>
    </citation>
    <scope>IDENTIFICATION</scope>
</reference>
<dbReference type="SUPFAM" id="SSF57184">
    <property type="entry name" value="Growth factor receptor domain"/>
    <property type="match status" value="1"/>
</dbReference>
<dbReference type="InterPro" id="IPR020864">
    <property type="entry name" value="MACPF"/>
</dbReference>
<dbReference type="GO" id="GO:0035264">
    <property type="term" value="P:multicellular organism growth"/>
    <property type="evidence" value="ECO:0007669"/>
    <property type="project" value="Ensembl"/>
</dbReference>
<dbReference type="GeneTree" id="ENSGT00940000160314"/>
<reference evidence="4" key="2">
    <citation type="journal article" date="2013" name="Nat. Genet.">
        <title>The draft genomes of soft-shell turtle and green sea turtle yield insights into the development and evolution of the turtle-specific body plan.</title>
        <authorList>
            <person name="Wang Z."/>
            <person name="Pascual-Anaya J."/>
            <person name="Zadissa A."/>
            <person name="Li W."/>
            <person name="Niimura Y."/>
            <person name="Huang Z."/>
            <person name="Li C."/>
            <person name="White S."/>
            <person name="Xiong Z."/>
            <person name="Fang D."/>
            <person name="Wang B."/>
            <person name="Ming Y."/>
            <person name="Chen Y."/>
            <person name="Zheng Y."/>
            <person name="Kuraku S."/>
            <person name="Pignatelli M."/>
            <person name="Herrero J."/>
            <person name="Beal K."/>
            <person name="Nozawa M."/>
            <person name="Li Q."/>
            <person name="Wang J."/>
            <person name="Zhang H."/>
            <person name="Yu L."/>
            <person name="Shigenobu S."/>
            <person name="Wang J."/>
            <person name="Liu J."/>
            <person name="Flicek P."/>
            <person name="Searle S."/>
            <person name="Wang J."/>
            <person name="Kuratani S."/>
            <person name="Yin Y."/>
            <person name="Aken B."/>
            <person name="Zhang G."/>
            <person name="Irie N."/>
        </authorList>
    </citation>
    <scope>NUCLEOTIDE SEQUENCE [LARGE SCALE GENOMIC DNA]</scope>
    <source>
        <strain evidence="4">Daiwa-1</strain>
    </source>
</reference>
<evidence type="ECO:0000313" key="4">
    <source>
        <dbReference type="Proteomes" id="UP000007267"/>
    </source>
</evidence>
<dbReference type="GO" id="GO:0040011">
    <property type="term" value="P:locomotion"/>
    <property type="evidence" value="ECO:0007669"/>
    <property type="project" value="Ensembl"/>
</dbReference>
<dbReference type="HOGENOM" id="CLU_018347_0_0_1"/>
<keyword evidence="4" id="KW-1185">Reference proteome</keyword>
<dbReference type="EMBL" id="AGCU01203892">
    <property type="status" value="NOT_ANNOTATED_CDS"/>
    <property type="molecule type" value="Genomic_DNA"/>
</dbReference>
<keyword evidence="1" id="KW-0732">Signal</keyword>
<dbReference type="GO" id="GO:0005737">
    <property type="term" value="C:cytoplasm"/>
    <property type="evidence" value="ECO:0007669"/>
    <property type="project" value="TreeGrafter"/>
</dbReference>
<dbReference type="InterPro" id="IPR033237">
    <property type="entry name" value="BRINP"/>
</dbReference>
<dbReference type="EMBL" id="AGCU01203889">
    <property type="status" value="NOT_ANNOTATED_CDS"/>
    <property type="molecule type" value="Genomic_DNA"/>
</dbReference>
<evidence type="ECO:0000256" key="1">
    <source>
        <dbReference type="SAM" id="SignalP"/>
    </source>
</evidence>
<dbReference type="Pfam" id="PF01823">
    <property type="entry name" value="MACPF"/>
    <property type="match status" value="1"/>
</dbReference>